<protein>
    <submittedName>
        <fullName evidence="3">AAA15 family ATPase/GTPase</fullName>
    </submittedName>
</protein>
<dbReference type="GO" id="GO:0016887">
    <property type="term" value="F:ATP hydrolysis activity"/>
    <property type="evidence" value="ECO:0007669"/>
    <property type="project" value="InterPro"/>
</dbReference>
<evidence type="ECO:0000259" key="2">
    <source>
        <dbReference type="Pfam" id="PF13304"/>
    </source>
</evidence>
<organism evidence="3 4">
    <name type="scientific">Acetobacteroides hydrogenigenes</name>
    <dbReference type="NCBI Taxonomy" id="979970"/>
    <lineage>
        <taxon>Bacteria</taxon>
        <taxon>Pseudomonadati</taxon>
        <taxon>Bacteroidota</taxon>
        <taxon>Bacteroidia</taxon>
        <taxon>Bacteroidales</taxon>
        <taxon>Rikenellaceae</taxon>
        <taxon>Acetobacteroides</taxon>
    </lineage>
</organism>
<sequence>MLSSILVRNYRCLKFLKVDQFSHVNLITGENNTGKSTLLEAISLLVSQGEVGWIFKLLSERGEYYRPESDNDNTAFNLKSLSSLFYDRLVAVDDVENSIAISASGSEGVDSSLSIRVVEMGNQHALGLEVANAGQKAIMPLFIDHPSRFYCNIKPSYPFQLVRTSTNYRLNEQLWDQIILTEKENFTIEALRIVDPNIERLAFIQIDASGYRKPVVKLKGRDGIVPLSGMGDGINRVLSIVLALVNCINGVLLVDEFENGLHYRVQHKLWEVIFSMANKLDVQVFATTHSNDCINTFEQLLNDDVHINDGKLIRLDNKDGKIVQVEFDPEEMRIATEQRINLR</sequence>
<dbReference type="PANTHER" id="PTHR43581:SF4">
    <property type="entry name" value="ATP_GTP PHOSPHATASE"/>
    <property type="match status" value="1"/>
</dbReference>
<dbReference type="AlphaFoldDB" id="A0A4R2F7I0"/>
<dbReference type="Pfam" id="PF13304">
    <property type="entry name" value="AAA_21"/>
    <property type="match status" value="1"/>
</dbReference>
<dbReference type="InterPro" id="IPR051396">
    <property type="entry name" value="Bact_Antivir_Def_Nuclease"/>
</dbReference>
<evidence type="ECO:0000313" key="3">
    <source>
        <dbReference type="EMBL" id="TCN73220.1"/>
    </source>
</evidence>
<reference evidence="3 4" key="1">
    <citation type="submission" date="2019-03" db="EMBL/GenBank/DDBJ databases">
        <title>Genomic Encyclopedia of Archaeal and Bacterial Type Strains, Phase II (KMG-II): from individual species to whole genera.</title>
        <authorList>
            <person name="Goeker M."/>
        </authorList>
    </citation>
    <scope>NUCLEOTIDE SEQUENCE [LARGE SCALE GENOMIC DNA]</scope>
    <source>
        <strain evidence="3 4">RL-C</strain>
    </source>
</reference>
<evidence type="ECO:0000313" key="4">
    <source>
        <dbReference type="Proteomes" id="UP000294830"/>
    </source>
</evidence>
<dbReference type="InterPro" id="IPR027417">
    <property type="entry name" value="P-loop_NTPase"/>
</dbReference>
<dbReference type="InterPro" id="IPR041685">
    <property type="entry name" value="AAA_GajA/Old/RecF-like"/>
</dbReference>
<proteinExistence type="predicted"/>
<dbReference type="RefSeq" id="WP_131837995.1">
    <property type="nucleotide sequence ID" value="NZ_SLWB01000001.1"/>
</dbReference>
<dbReference type="Gene3D" id="3.40.50.300">
    <property type="entry name" value="P-loop containing nucleotide triphosphate hydrolases"/>
    <property type="match status" value="2"/>
</dbReference>
<evidence type="ECO:0000259" key="1">
    <source>
        <dbReference type="Pfam" id="PF13175"/>
    </source>
</evidence>
<feature type="domain" description="Endonuclease GajA/Old nuclease/RecF-like AAA" evidence="1">
    <location>
        <begin position="1"/>
        <end position="49"/>
    </location>
</feature>
<keyword evidence="4" id="KW-1185">Reference proteome</keyword>
<dbReference type="PANTHER" id="PTHR43581">
    <property type="entry name" value="ATP/GTP PHOSPHATASE"/>
    <property type="match status" value="1"/>
</dbReference>
<feature type="domain" description="ATPase AAA-type core" evidence="2">
    <location>
        <begin position="220"/>
        <end position="291"/>
    </location>
</feature>
<comment type="caution">
    <text evidence="3">The sequence shown here is derived from an EMBL/GenBank/DDBJ whole genome shotgun (WGS) entry which is preliminary data.</text>
</comment>
<dbReference type="Pfam" id="PF13175">
    <property type="entry name" value="AAA_15"/>
    <property type="match status" value="1"/>
</dbReference>
<dbReference type="InterPro" id="IPR003959">
    <property type="entry name" value="ATPase_AAA_core"/>
</dbReference>
<dbReference type="OrthoDB" id="9769293at2"/>
<dbReference type="GO" id="GO:0005524">
    <property type="term" value="F:ATP binding"/>
    <property type="evidence" value="ECO:0007669"/>
    <property type="project" value="InterPro"/>
</dbReference>
<dbReference type="Proteomes" id="UP000294830">
    <property type="component" value="Unassembled WGS sequence"/>
</dbReference>
<dbReference type="SUPFAM" id="SSF52540">
    <property type="entry name" value="P-loop containing nucleoside triphosphate hydrolases"/>
    <property type="match status" value="1"/>
</dbReference>
<accession>A0A4R2F7I0</accession>
<dbReference type="EMBL" id="SLWB01000001">
    <property type="protein sequence ID" value="TCN73220.1"/>
    <property type="molecule type" value="Genomic_DNA"/>
</dbReference>
<name>A0A4R2F7I0_9BACT</name>
<gene>
    <name evidence="3" type="ORF">CLV25_101441</name>
</gene>